<reference evidence="2 3" key="1">
    <citation type="submission" date="2019-03" db="EMBL/GenBank/DDBJ databases">
        <title>Genome sequence of Lentibacillus salicampi ATCC BAA-719.</title>
        <authorList>
            <person name="Maclea K.S."/>
            <person name="Simoes Junior M."/>
        </authorList>
    </citation>
    <scope>NUCLEOTIDE SEQUENCE [LARGE SCALE GENOMIC DNA]</scope>
    <source>
        <strain evidence="2 3">ATCC BAA-719</strain>
    </source>
</reference>
<proteinExistence type="predicted"/>
<dbReference type="InterPro" id="IPR050471">
    <property type="entry name" value="AB_hydrolase"/>
</dbReference>
<dbReference type="Proteomes" id="UP000298484">
    <property type="component" value="Unassembled WGS sequence"/>
</dbReference>
<sequence>MKRVIGTYVIDDQTIEYSITGKDGVPVLVMHGGHSSCNEEFGYGSLVENGFKIITPSRAGYGKTSKDIGESLSKACSYYVRLLNHLRIEKVHLLSVSAGGPSGLYFASHYPERVKTLTLQSAVTKEWYTPKDKIYKIAQILFRPSLEKMTWKLTSSMSSLFPNFMFKQMVPSFSNLPYKQIEDKMSVGDIDEIQRMNNRQRSGHGFLIDLSQTKEISTKDLKAISSPTLILHSKHDGSVSLGHAYYAQQQITDTELCILDTWGHLIWLGKGSEDVSEKLNEFLICHSKTYK</sequence>
<dbReference type="SUPFAM" id="SSF53474">
    <property type="entry name" value="alpha/beta-Hydrolases"/>
    <property type="match status" value="1"/>
</dbReference>
<dbReference type="EMBL" id="SRHY01000024">
    <property type="protein sequence ID" value="TFJ92351.1"/>
    <property type="molecule type" value="Genomic_DNA"/>
</dbReference>
<keyword evidence="2" id="KW-0378">Hydrolase</keyword>
<evidence type="ECO:0000313" key="2">
    <source>
        <dbReference type="EMBL" id="TFJ92351.1"/>
    </source>
</evidence>
<evidence type="ECO:0000313" key="3">
    <source>
        <dbReference type="Proteomes" id="UP000298484"/>
    </source>
</evidence>
<organism evidence="2 3">
    <name type="scientific">Lentibacillus salicampi</name>
    <dbReference type="NCBI Taxonomy" id="175306"/>
    <lineage>
        <taxon>Bacteria</taxon>
        <taxon>Bacillati</taxon>
        <taxon>Bacillota</taxon>
        <taxon>Bacilli</taxon>
        <taxon>Bacillales</taxon>
        <taxon>Bacillaceae</taxon>
        <taxon>Lentibacillus</taxon>
    </lineage>
</organism>
<dbReference type="GO" id="GO:0016787">
    <property type="term" value="F:hydrolase activity"/>
    <property type="evidence" value="ECO:0007669"/>
    <property type="project" value="UniProtKB-KW"/>
</dbReference>
<accession>A0A4Y9ADA1</accession>
<dbReference type="RefSeq" id="WP_135110586.1">
    <property type="nucleotide sequence ID" value="NZ_SRHY01000024.1"/>
</dbReference>
<protein>
    <submittedName>
        <fullName evidence="2">Alpha/beta hydrolase</fullName>
    </submittedName>
</protein>
<name>A0A4Y9ADA1_9BACI</name>
<dbReference type="InterPro" id="IPR000073">
    <property type="entry name" value="AB_hydrolase_1"/>
</dbReference>
<dbReference type="Pfam" id="PF00561">
    <property type="entry name" value="Abhydrolase_1"/>
    <property type="match status" value="1"/>
</dbReference>
<dbReference type="Gene3D" id="3.40.50.1820">
    <property type="entry name" value="alpha/beta hydrolase"/>
    <property type="match status" value="1"/>
</dbReference>
<keyword evidence="3" id="KW-1185">Reference proteome</keyword>
<dbReference type="AlphaFoldDB" id="A0A4Y9ADA1"/>
<comment type="caution">
    <text evidence="2">The sequence shown here is derived from an EMBL/GenBank/DDBJ whole genome shotgun (WGS) entry which is preliminary data.</text>
</comment>
<evidence type="ECO:0000259" key="1">
    <source>
        <dbReference type="Pfam" id="PF00561"/>
    </source>
</evidence>
<dbReference type="PANTHER" id="PTHR43433:SF1">
    <property type="entry name" value="BLL5160 PROTEIN"/>
    <property type="match status" value="1"/>
</dbReference>
<dbReference type="PANTHER" id="PTHR43433">
    <property type="entry name" value="HYDROLASE, ALPHA/BETA FOLD FAMILY PROTEIN"/>
    <property type="match status" value="1"/>
</dbReference>
<gene>
    <name evidence="2" type="ORF">E4U82_12940</name>
</gene>
<feature type="domain" description="AB hydrolase-1" evidence="1">
    <location>
        <begin position="26"/>
        <end position="266"/>
    </location>
</feature>
<dbReference type="InterPro" id="IPR029058">
    <property type="entry name" value="AB_hydrolase_fold"/>
</dbReference>
<dbReference type="OrthoDB" id="9773293at2"/>
<dbReference type="PRINTS" id="PR00111">
    <property type="entry name" value="ABHYDROLASE"/>
</dbReference>